<name>A0A5B7GSZ7_PORTR</name>
<organism evidence="2 3">
    <name type="scientific">Portunus trituberculatus</name>
    <name type="common">Swimming crab</name>
    <name type="synonym">Neptunus trituberculatus</name>
    <dbReference type="NCBI Taxonomy" id="210409"/>
    <lineage>
        <taxon>Eukaryota</taxon>
        <taxon>Metazoa</taxon>
        <taxon>Ecdysozoa</taxon>
        <taxon>Arthropoda</taxon>
        <taxon>Crustacea</taxon>
        <taxon>Multicrustacea</taxon>
        <taxon>Malacostraca</taxon>
        <taxon>Eumalacostraca</taxon>
        <taxon>Eucarida</taxon>
        <taxon>Decapoda</taxon>
        <taxon>Pleocyemata</taxon>
        <taxon>Brachyura</taxon>
        <taxon>Eubrachyura</taxon>
        <taxon>Portunoidea</taxon>
        <taxon>Portunidae</taxon>
        <taxon>Portuninae</taxon>
        <taxon>Portunus</taxon>
    </lineage>
</organism>
<proteinExistence type="predicted"/>
<protein>
    <submittedName>
        <fullName evidence="2">Uncharacterized protein</fullName>
    </submittedName>
</protein>
<evidence type="ECO:0000256" key="1">
    <source>
        <dbReference type="SAM" id="MobiDB-lite"/>
    </source>
</evidence>
<keyword evidence="3" id="KW-1185">Reference proteome</keyword>
<feature type="region of interest" description="Disordered" evidence="1">
    <location>
        <begin position="48"/>
        <end position="81"/>
    </location>
</feature>
<dbReference type="Proteomes" id="UP000324222">
    <property type="component" value="Unassembled WGS sequence"/>
</dbReference>
<comment type="caution">
    <text evidence="2">The sequence shown here is derived from an EMBL/GenBank/DDBJ whole genome shotgun (WGS) entry which is preliminary data.</text>
</comment>
<evidence type="ECO:0000313" key="3">
    <source>
        <dbReference type="Proteomes" id="UP000324222"/>
    </source>
</evidence>
<dbReference type="EMBL" id="VSRR010020503">
    <property type="protein sequence ID" value="MPC63180.1"/>
    <property type="molecule type" value="Genomic_DNA"/>
</dbReference>
<sequence length="94" mass="10519">MLSSVTRMTLHPPDAVGCLIMQHPGLFFSLKYNLLSIRMPPRTDLDTQVAMKRSSRRDPRADISRQVPLLTRGGGGRDNRVKQVWRGSGTRMAG</sequence>
<evidence type="ECO:0000313" key="2">
    <source>
        <dbReference type="EMBL" id="MPC63180.1"/>
    </source>
</evidence>
<gene>
    <name evidence="2" type="ORF">E2C01_057274</name>
</gene>
<reference evidence="2 3" key="1">
    <citation type="submission" date="2019-05" db="EMBL/GenBank/DDBJ databases">
        <title>Another draft genome of Portunus trituberculatus and its Hox gene families provides insights of decapod evolution.</title>
        <authorList>
            <person name="Jeong J.-H."/>
            <person name="Song I."/>
            <person name="Kim S."/>
            <person name="Choi T."/>
            <person name="Kim D."/>
            <person name="Ryu S."/>
            <person name="Kim W."/>
        </authorList>
    </citation>
    <scope>NUCLEOTIDE SEQUENCE [LARGE SCALE GENOMIC DNA]</scope>
    <source>
        <tissue evidence="2">Muscle</tissue>
    </source>
</reference>
<dbReference type="AlphaFoldDB" id="A0A5B7GSZ7"/>
<accession>A0A5B7GSZ7</accession>